<name>A0AAD7LT28_QUISA</name>
<organism evidence="3 4">
    <name type="scientific">Quillaja saponaria</name>
    <name type="common">Soap bark tree</name>
    <dbReference type="NCBI Taxonomy" id="32244"/>
    <lineage>
        <taxon>Eukaryota</taxon>
        <taxon>Viridiplantae</taxon>
        <taxon>Streptophyta</taxon>
        <taxon>Embryophyta</taxon>
        <taxon>Tracheophyta</taxon>
        <taxon>Spermatophyta</taxon>
        <taxon>Magnoliopsida</taxon>
        <taxon>eudicotyledons</taxon>
        <taxon>Gunneridae</taxon>
        <taxon>Pentapetalae</taxon>
        <taxon>rosids</taxon>
        <taxon>fabids</taxon>
        <taxon>Fabales</taxon>
        <taxon>Quillajaceae</taxon>
        <taxon>Quillaja</taxon>
    </lineage>
</organism>
<gene>
    <name evidence="3" type="ORF">O6P43_017766</name>
</gene>
<dbReference type="Pfam" id="PF08590">
    <property type="entry name" value="DUF1771"/>
    <property type="match status" value="1"/>
</dbReference>
<protein>
    <submittedName>
        <fullName evidence="3">Smr domain-containing protein</fullName>
    </submittedName>
</protein>
<evidence type="ECO:0000259" key="2">
    <source>
        <dbReference type="SMART" id="SM01162"/>
    </source>
</evidence>
<sequence>MEVSGPSVCKFDCEEKALKTLLDAFGSAFSLDEIASAFCKASRNPDLAGEILYDMQRSNSTTTTHESITKDSIQTSSTSSYGFTFEKSSRENGNSSTSKPKLRPVSVGTVSGILGKDYIRSVPPANGSYRTTKPVKLDSKVMPMTEIWGVESKSNFSRHDHLHQDMEDFLFNMLGDGYQLDRDMIREVLGNCGYDMQKSMEKLLDQSAKCLDKGKGVVGESTTKFTDINLKSGLPSHARKFKESHDEGTRVKIPGQQKERDDLQKEVLATLFNVDKRPEELPRRKLKDVQRHAASGQVVFEPPRDSIAEHKTDLTSSVQDKSADVGEEDDYQVLRRGVKEYRGTMMEYYKAAADAFSQGDHVRAEKLVEQGQFFNNMAHEADEESNKMIFETRSGDSEEMLLDLHDIGAKEAIHLLKCHLSSLSGIPSINYLKVIIEVNDEDISKGSRRRLIMKLLKDESIDWKEGCNAGEILIRLDSIVRKRLSFFKR</sequence>
<comment type="caution">
    <text evidence="3">The sequence shown here is derived from an EMBL/GenBank/DDBJ whole genome shotgun (WGS) entry which is preliminary data.</text>
</comment>
<proteinExistence type="predicted"/>
<dbReference type="AlphaFoldDB" id="A0AAD7LT28"/>
<dbReference type="InterPro" id="IPR056254">
    <property type="entry name" value="At5g58720/SDE5-like_UBA-like"/>
</dbReference>
<dbReference type="Pfam" id="PF24767">
    <property type="entry name" value="UBA_At5g58720"/>
    <property type="match status" value="1"/>
</dbReference>
<evidence type="ECO:0000313" key="3">
    <source>
        <dbReference type="EMBL" id="KAJ7962560.1"/>
    </source>
</evidence>
<accession>A0AAD7LT28</accession>
<feature type="region of interest" description="Disordered" evidence="1">
    <location>
        <begin position="60"/>
        <end position="79"/>
    </location>
</feature>
<dbReference type="PANTHER" id="PTHR47872:SF3">
    <property type="entry name" value="NUCLEAR RNA EXPORT FACTOR SDE5 ISOFORM X1"/>
    <property type="match status" value="1"/>
</dbReference>
<dbReference type="KEGG" id="qsa:O6P43_017766"/>
<feature type="domain" description="DUF1771" evidence="2">
    <location>
        <begin position="330"/>
        <end position="395"/>
    </location>
</feature>
<keyword evidence="4" id="KW-1185">Reference proteome</keyword>
<evidence type="ECO:0000313" key="4">
    <source>
        <dbReference type="Proteomes" id="UP001163823"/>
    </source>
</evidence>
<dbReference type="Proteomes" id="UP001163823">
    <property type="component" value="Chromosome 7"/>
</dbReference>
<reference evidence="3" key="1">
    <citation type="journal article" date="2023" name="Science">
        <title>Elucidation of the pathway for biosynthesis of saponin adjuvants from the soapbark tree.</title>
        <authorList>
            <person name="Reed J."/>
            <person name="Orme A."/>
            <person name="El-Demerdash A."/>
            <person name="Owen C."/>
            <person name="Martin L.B.B."/>
            <person name="Misra R.C."/>
            <person name="Kikuchi S."/>
            <person name="Rejzek M."/>
            <person name="Martin A.C."/>
            <person name="Harkess A."/>
            <person name="Leebens-Mack J."/>
            <person name="Louveau T."/>
            <person name="Stephenson M.J."/>
            <person name="Osbourn A."/>
        </authorList>
    </citation>
    <scope>NUCLEOTIDE SEQUENCE</scope>
    <source>
        <strain evidence="3">S10</strain>
    </source>
</reference>
<dbReference type="PANTHER" id="PTHR47872">
    <property type="entry name" value="NUCLEAR RNA EXPORT FACTOR SDE5-RELATED"/>
    <property type="match status" value="1"/>
</dbReference>
<feature type="region of interest" description="Disordered" evidence="1">
    <location>
        <begin position="84"/>
        <end position="103"/>
    </location>
</feature>
<dbReference type="SMART" id="SM01162">
    <property type="entry name" value="DUF1771"/>
    <property type="match status" value="1"/>
</dbReference>
<dbReference type="EMBL" id="JARAOO010000007">
    <property type="protein sequence ID" value="KAJ7962560.1"/>
    <property type="molecule type" value="Genomic_DNA"/>
</dbReference>
<dbReference type="InterPro" id="IPR013899">
    <property type="entry name" value="DUF1771"/>
</dbReference>
<evidence type="ECO:0000256" key="1">
    <source>
        <dbReference type="SAM" id="MobiDB-lite"/>
    </source>
</evidence>